<reference evidence="2 3" key="1">
    <citation type="submission" date="2015-05" db="EMBL/GenBank/DDBJ databases">
        <title>Draft genome sequence of the bacterium Gordonia jacobaea a new member of the Gordonia genus.</title>
        <authorList>
            <person name="Jimenez-Galisteo G."/>
            <person name="Dominguez A."/>
            <person name="Munoz E."/>
            <person name="Vinas M."/>
        </authorList>
    </citation>
    <scope>NUCLEOTIDE SEQUENCE [LARGE SCALE GENOMIC DNA]</scope>
    <source>
        <strain evidence="3">mv1</strain>
    </source>
</reference>
<keyword evidence="3" id="KW-1185">Reference proteome</keyword>
<evidence type="ECO:0000313" key="3">
    <source>
        <dbReference type="Proteomes" id="UP000037247"/>
    </source>
</evidence>
<organism evidence="2 3">
    <name type="scientific">Gordonia jacobaea</name>
    <dbReference type="NCBI Taxonomy" id="122202"/>
    <lineage>
        <taxon>Bacteria</taxon>
        <taxon>Bacillati</taxon>
        <taxon>Actinomycetota</taxon>
        <taxon>Actinomycetes</taxon>
        <taxon>Mycobacteriales</taxon>
        <taxon>Gordoniaceae</taxon>
        <taxon>Gordonia</taxon>
    </lineage>
</organism>
<protein>
    <submittedName>
        <fullName evidence="2">Uncharacterized protein</fullName>
    </submittedName>
</protein>
<evidence type="ECO:0000313" key="2">
    <source>
        <dbReference type="EMBL" id="KNA93234.1"/>
    </source>
</evidence>
<gene>
    <name evidence="2" type="ORF">ABW18_02130</name>
</gene>
<comment type="caution">
    <text evidence="2">The sequence shown here is derived from an EMBL/GenBank/DDBJ whole genome shotgun (WGS) entry which is preliminary data.</text>
</comment>
<accession>A0ABR5II16</accession>
<feature type="region of interest" description="Disordered" evidence="1">
    <location>
        <begin position="40"/>
        <end position="59"/>
    </location>
</feature>
<evidence type="ECO:0000256" key="1">
    <source>
        <dbReference type="SAM" id="MobiDB-lite"/>
    </source>
</evidence>
<dbReference type="EMBL" id="LDTZ01000013">
    <property type="protein sequence ID" value="KNA93234.1"/>
    <property type="molecule type" value="Genomic_DNA"/>
</dbReference>
<name>A0ABR5II16_9ACTN</name>
<proteinExistence type="predicted"/>
<dbReference type="Proteomes" id="UP000037247">
    <property type="component" value="Unassembled WGS sequence"/>
</dbReference>
<sequence>MCARGLLGRLVDERRSSTPTVTRRAAPGVRVLSVAPVGGTDASLPSRGGHGAAVVTVSS</sequence>